<accession>A0A448XK07</accession>
<dbReference type="EMBL" id="CAAALY010258117">
    <property type="protein sequence ID" value="VEL38509.1"/>
    <property type="molecule type" value="Genomic_DNA"/>
</dbReference>
<dbReference type="AlphaFoldDB" id="A0A448XK07"/>
<organism evidence="1 2">
    <name type="scientific">Protopolystoma xenopodis</name>
    <dbReference type="NCBI Taxonomy" id="117903"/>
    <lineage>
        <taxon>Eukaryota</taxon>
        <taxon>Metazoa</taxon>
        <taxon>Spiralia</taxon>
        <taxon>Lophotrochozoa</taxon>
        <taxon>Platyhelminthes</taxon>
        <taxon>Monogenea</taxon>
        <taxon>Polyopisthocotylea</taxon>
        <taxon>Polystomatidea</taxon>
        <taxon>Polystomatidae</taxon>
        <taxon>Protopolystoma</taxon>
    </lineage>
</organism>
<evidence type="ECO:0000313" key="2">
    <source>
        <dbReference type="Proteomes" id="UP000784294"/>
    </source>
</evidence>
<sequence length="285" mass="29651">MKSSRRSASACTPVQQIANTRNASQVAAETVIDALKQLAFLRTAIFLVVWRISDGPEGLHAIFRYLVNIHQSSSDPCAFDIPSLKGQALVNCASDVVCRSAGAPVILVGTHADRCPTWWLPLDSVARVTSEYFAGSSDPCAFGIPSLKGQALVNCAPDVVASAMGYGASSVLAGNVLPHPCILELAGLQLNSGSIWPITSALTGSTTAGNDSDSTTSGVGSWLGNYDSNPSGCGSSEASGSNLMPSFNGPLICIGKSDVWLTLRALSGLIHKTANNLRLPGTKIF</sequence>
<keyword evidence="2" id="KW-1185">Reference proteome</keyword>
<comment type="caution">
    <text evidence="1">The sequence shown here is derived from an EMBL/GenBank/DDBJ whole genome shotgun (WGS) entry which is preliminary data.</text>
</comment>
<reference evidence="1" key="1">
    <citation type="submission" date="2018-11" db="EMBL/GenBank/DDBJ databases">
        <authorList>
            <consortium name="Pathogen Informatics"/>
        </authorList>
    </citation>
    <scope>NUCLEOTIDE SEQUENCE</scope>
</reference>
<protein>
    <submittedName>
        <fullName evidence="1">Uncharacterized protein</fullName>
    </submittedName>
</protein>
<proteinExistence type="predicted"/>
<name>A0A448XK07_9PLAT</name>
<dbReference type="OrthoDB" id="6284425at2759"/>
<gene>
    <name evidence="1" type="ORF">PXEA_LOCUS31949</name>
</gene>
<evidence type="ECO:0000313" key="1">
    <source>
        <dbReference type="EMBL" id="VEL38509.1"/>
    </source>
</evidence>
<dbReference type="Proteomes" id="UP000784294">
    <property type="component" value="Unassembled WGS sequence"/>
</dbReference>